<organism evidence="1">
    <name type="scientific">bioreactor metagenome</name>
    <dbReference type="NCBI Taxonomy" id="1076179"/>
    <lineage>
        <taxon>unclassified sequences</taxon>
        <taxon>metagenomes</taxon>
        <taxon>ecological metagenomes</taxon>
    </lineage>
</organism>
<name>A0A645GSL1_9ZZZZ</name>
<proteinExistence type="predicted"/>
<gene>
    <name evidence="1" type="ORF">SDC9_177178</name>
</gene>
<sequence length="114" mass="13223">MGVRNHEMDSIESNAQRNERQQRVLTAFLEQAKEKDLSALLPIILEVLPLIDTNISTSELVDLTKKIVNIDIDQIDYHRTPSGPYTIRRVNMHRVVVPDDMISEIKFIHDFLKQ</sequence>
<reference evidence="1" key="1">
    <citation type="submission" date="2019-08" db="EMBL/GenBank/DDBJ databases">
        <authorList>
            <person name="Kucharzyk K."/>
            <person name="Murdoch R.W."/>
            <person name="Higgins S."/>
            <person name="Loffler F."/>
        </authorList>
    </citation>
    <scope>NUCLEOTIDE SEQUENCE</scope>
</reference>
<dbReference type="EMBL" id="VSSQ01080550">
    <property type="protein sequence ID" value="MPN29725.1"/>
    <property type="molecule type" value="Genomic_DNA"/>
</dbReference>
<comment type="caution">
    <text evidence="1">The sequence shown here is derived from an EMBL/GenBank/DDBJ whole genome shotgun (WGS) entry which is preliminary data.</text>
</comment>
<dbReference type="AlphaFoldDB" id="A0A645GSL1"/>
<dbReference type="Gene3D" id="3.40.630.190">
    <property type="entry name" value="LCP protein"/>
    <property type="match status" value="1"/>
</dbReference>
<protein>
    <recommendedName>
        <fullName evidence="2">Cell envelope-related transcriptional attenuator domain-containing protein</fullName>
    </recommendedName>
</protein>
<evidence type="ECO:0000313" key="1">
    <source>
        <dbReference type="EMBL" id="MPN29725.1"/>
    </source>
</evidence>
<evidence type="ECO:0008006" key="2">
    <source>
        <dbReference type="Google" id="ProtNLM"/>
    </source>
</evidence>
<accession>A0A645GSL1</accession>